<dbReference type="GO" id="GO:0043176">
    <property type="term" value="F:amine binding"/>
    <property type="evidence" value="ECO:0007669"/>
    <property type="project" value="InterPro"/>
</dbReference>
<evidence type="ECO:0000256" key="1">
    <source>
        <dbReference type="SAM" id="SignalP"/>
    </source>
</evidence>
<dbReference type="EMBL" id="GFPF01003856">
    <property type="protein sequence ID" value="MAA15002.1"/>
    <property type="molecule type" value="Transcribed_RNA"/>
</dbReference>
<accession>A0A224YMD3</accession>
<dbReference type="InterPro" id="IPR002970">
    <property type="entry name" value="Tick_his-bd"/>
</dbReference>
<protein>
    <submittedName>
        <fullName evidence="2">Lipocalin</fullName>
    </submittedName>
</protein>
<dbReference type="GO" id="GO:0030682">
    <property type="term" value="P:symbiont-mediated perturbation of host defenses"/>
    <property type="evidence" value="ECO:0007669"/>
    <property type="project" value="InterPro"/>
</dbReference>
<dbReference type="Gene3D" id="2.40.128.20">
    <property type="match status" value="1"/>
</dbReference>
<dbReference type="PRINTS" id="PR01220">
    <property type="entry name" value="HISBINDING"/>
</dbReference>
<keyword evidence="1" id="KW-0732">Signal</keyword>
<evidence type="ECO:0000313" key="2">
    <source>
        <dbReference type="EMBL" id="MAA15002.1"/>
    </source>
</evidence>
<sequence>MNLPIIFLVFGVTFCTCDDVTMNSRLNRLWVNEERLGEFQDAWKAITANFEQTYYLVNATYETNDVWGEKFRCVRMKARALNELEKVVSVDSFYNNKHRMRMSRPWRDQQLGPLRMFNYVYVSNGIKYETVDQCIELAIVFTDGDTCHVVYVPNVSNKQSNETIDGYQLWVHEKHLQKRTVLCSFIFNVFAQRRNIYQIYSADRCWY</sequence>
<organism evidence="2">
    <name type="scientific">Rhipicephalus zambeziensis</name>
    <dbReference type="NCBI Taxonomy" id="60191"/>
    <lineage>
        <taxon>Eukaryota</taxon>
        <taxon>Metazoa</taxon>
        <taxon>Ecdysozoa</taxon>
        <taxon>Arthropoda</taxon>
        <taxon>Chelicerata</taxon>
        <taxon>Arachnida</taxon>
        <taxon>Acari</taxon>
        <taxon>Parasitiformes</taxon>
        <taxon>Ixodida</taxon>
        <taxon>Ixodoidea</taxon>
        <taxon>Ixodidae</taxon>
        <taxon>Rhipicephalinae</taxon>
        <taxon>Rhipicephalus</taxon>
        <taxon>Rhipicephalus</taxon>
    </lineage>
</organism>
<feature type="signal peptide" evidence="1">
    <location>
        <begin position="1"/>
        <end position="17"/>
    </location>
</feature>
<dbReference type="Pfam" id="PF02098">
    <property type="entry name" value="His_binding"/>
    <property type="match status" value="1"/>
</dbReference>
<dbReference type="SUPFAM" id="SSF50814">
    <property type="entry name" value="Lipocalins"/>
    <property type="match status" value="1"/>
</dbReference>
<proteinExistence type="predicted"/>
<dbReference type="InterPro" id="IPR012674">
    <property type="entry name" value="Calycin"/>
</dbReference>
<name>A0A224YMD3_9ACAR</name>
<dbReference type="AlphaFoldDB" id="A0A224YMD3"/>
<feature type="chain" id="PRO_5012578600" evidence="1">
    <location>
        <begin position="18"/>
        <end position="207"/>
    </location>
</feature>
<reference evidence="2" key="1">
    <citation type="journal article" date="2017" name="Parasit. Vectors">
        <title>Sialotranscriptomics of Rhipicephalus zambeziensis reveals intricate expression profiles of secretory proteins and suggests tight temporal transcriptional regulation during blood-feeding.</title>
        <authorList>
            <person name="de Castro M.H."/>
            <person name="de Klerk D."/>
            <person name="Pienaar R."/>
            <person name="Rees D.J.G."/>
            <person name="Mans B.J."/>
        </authorList>
    </citation>
    <scope>NUCLEOTIDE SEQUENCE</scope>
    <source>
        <tissue evidence="2">Salivary glands</tissue>
    </source>
</reference>